<evidence type="ECO:0000313" key="2">
    <source>
        <dbReference type="EMBL" id="TSE25682.1"/>
    </source>
</evidence>
<feature type="transmembrane region" description="Helical" evidence="1">
    <location>
        <begin position="12"/>
        <end position="34"/>
    </location>
</feature>
<keyword evidence="1" id="KW-0472">Membrane</keyword>
<dbReference type="RefSeq" id="WP_143894796.1">
    <property type="nucleotide sequence ID" value="NZ_VJND01000006.1"/>
</dbReference>
<name>A0A554WQ13_9BURK</name>
<dbReference type="EMBL" id="VJND01000006">
    <property type="protein sequence ID" value="TSE25682.1"/>
    <property type="molecule type" value="Genomic_DNA"/>
</dbReference>
<evidence type="ECO:0000313" key="3">
    <source>
        <dbReference type="Proteomes" id="UP000320225"/>
    </source>
</evidence>
<proteinExistence type="predicted"/>
<keyword evidence="1" id="KW-1133">Transmembrane helix</keyword>
<evidence type="ECO:0008006" key="4">
    <source>
        <dbReference type="Google" id="ProtNLM"/>
    </source>
</evidence>
<reference evidence="2 3" key="1">
    <citation type="submission" date="2019-07" db="EMBL/GenBank/DDBJ databases">
        <title>Tepidimonas sediminis YIM 72259 draft genome.</title>
        <authorList>
            <person name="Da Costa M.S."/>
            <person name="Froufe H.J.C."/>
            <person name="Egas C."/>
            <person name="Albuquerque L."/>
        </authorList>
    </citation>
    <scope>NUCLEOTIDE SEQUENCE [LARGE SCALE GENOMIC DNA]</scope>
    <source>
        <strain evidence="2 3">YIM 72259</strain>
    </source>
</reference>
<keyword evidence="3" id="KW-1185">Reference proteome</keyword>
<sequence>MKAIVDLFSTDYGLMSVGVIAFVIGMGVYFVRLFTRKMDESARQASGR</sequence>
<protein>
    <recommendedName>
        <fullName evidence="4">DUF3149 domain-containing protein</fullName>
    </recommendedName>
</protein>
<keyword evidence="1" id="KW-0812">Transmembrane</keyword>
<dbReference type="AlphaFoldDB" id="A0A554WQ13"/>
<dbReference type="Proteomes" id="UP000320225">
    <property type="component" value="Unassembled WGS sequence"/>
</dbReference>
<dbReference type="Pfam" id="PF11346">
    <property type="entry name" value="DUF3149"/>
    <property type="match status" value="1"/>
</dbReference>
<dbReference type="OrthoDB" id="8594755at2"/>
<organism evidence="2 3">
    <name type="scientific">Tepidimonas sediminis</name>
    <dbReference type="NCBI Taxonomy" id="2588941"/>
    <lineage>
        <taxon>Bacteria</taxon>
        <taxon>Pseudomonadati</taxon>
        <taxon>Pseudomonadota</taxon>
        <taxon>Betaproteobacteria</taxon>
        <taxon>Burkholderiales</taxon>
        <taxon>Tepidimonas</taxon>
    </lineage>
</organism>
<comment type="caution">
    <text evidence="2">The sequence shown here is derived from an EMBL/GenBank/DDBJ whole genome shotgun (WGS) entry which is preliminary data.</text>
</comment>
<gene>
    <name evidence="2" type="ORF">Tsedi_01267</name>
</gene>
<dbReference type="InterPro" id="IPR021494">
    <property type="entry name" value="DUF3149"/>
</dbReference>
<evidence type="ECO:0000256" key="1">
    <source>
        <dbReference type="SAM" id="Phobius"/>
    </source>
</evidence>
<accession>A0A554WQ13</accession>